<accession>A0A1Y2B3L0</accession>
<dbReference type="PANTHER" id="PTHR23354">
    <property type="entry name" value="NUCLEOLAR PROTEIN 7/ESTROGEN RECEPTOR COACTIVATOR-RELATED"/>
    <property type="match status" value="1"/>
</dbReference>
<dbReference type="GO" id="GO:0005634">
    <property type="term" value="C:nucleus"/>
    <property type="evidence" value="ECO:0007669"/>
    <property type="project" value="TreeGrafter"/>
</dbReference>
<dbReference type="GO" id="GO:0005739">
    <property type="term" value="C:mitochondrion"/>
    <property type="evidence" value="ECO:0007669"/>
    <property type="project" value="UniProtKB-SubCell"/>
</dbReference>
<reference evidence="6 7" key="1">
    <citation type="submission" date="2016-08" db="EMBL/GenBank/DDBJ databases">
        <title>A Parts List for Fungal Cellulosomes Revealed by Comparative Genomics.</title>
        <authorList>
            <consortium name="DOE Joint Genome Institute"/>
            <person name="Haitjema C.H."/>
            <person name="Gilmore S.P."/>
            <person name="Henske J.K."/>
            <person name="Solomon K.V."/>
            <person name="De Groot R."/>
            <person name="Kuo A."/>
            <person name="Mondo S.J."/>
            <person name="Salamov A.A."/>
            <person name="Labutti K."/>
            <person name="Zhao Z."/>
            <person name="Chiniquy J."/>
            <person name="Barry K."/>
            <person name="Brewer H.M."/>
            <person name="Purvine S.O."/>
            <person name="Wright A.T."/>
            <person name="Boxma B."/>
            <person name="Van Alen T."/>
            <person name="Hackstein J.H."/>
            <person name="Baker S.E."/>
            <person name="Grigoriev I.V."/>
            <person name="O'Malley M.A."/>
        </authorList>
    </citation>
    <scope>NUCLEOTIDE SEQUENCE [LARGE SCALE GENOMIC DNA]</scope>
    <source>
        <strain evidence="6 7">G1</strain>
    </source>
</reference>
<dbReference type="EMBL" id="MCOG01000182">
    <property type="protein sequence ID" value="ORY29057.1"/>
    <property type="molecule type" value="Genomic_DNA"/>
</dbReference>
<feature type="domain" description="TLDc" evidence="5">
    <location>
        <begin position="442"/>
        <end position="609"/>
    </location>
</feature>
<evidence type="ECO:0000256" key="1">
    <source>
        <dbReference type="ARBA" id="ARBA00004173"/>
    </source>
</evidence>
<evidence type="ECO:0000256" key="2">
    <source>
        <dbReference type="ARBA" id="ARBA00009540"/>
    </source>
</evidence>
<dbReference type="Pfam" id="PF07534">
    <property type="entry name" value="TLD"/>
    <property type="match status" value="1"/>
</dbReference>
<protein>
    <recommendedName>
        <fullName evidence="4">Oxidation resistance protein 1</fullName>
    </recommendedName>
</protein>
<evidence type="ECO:0000259" key="5">
    <source>
        <dbReference type="PROSITE" id="PS51886"/>
    </source>
</evidence>
<evidence type="ECO:0000256" key="3">
    <source>
        <dbReference type="ARBA" id="ARBA00023128"/>
    </source>
</evidence>
<evidence type="ECO:0000313" key="6">
    <source>
        <dbReference type="EMBL" id="ORY29057.1"/>
    </source>
</evidence>
<dbReference type="GO" id="GO:0006979">
    <property type="term" value="P:response to oxidative stress"/>
    <property type="evidence" value="ECO:0007669"/>
    <property type="project" value="TreeGrafter"/>
</dbReference>
<dbReference type="PANTHER" id="PTHR23354:SF62">
    <property type="entry name" value="MUSTARD, ISOFORM V"/>
    <property type="match status" value="1"/>
</dbReference>
<organism evidence="6 7">
    <name type="scientific">Neocallimastix californiae</name>
    <dbReference type="NCBI Taxonomy" id="1754190"/>
    <lineage>
        <taxon>Eukaryota</taxon>
        <taxon>Fungi</taxon>
        <taxon>Fungi incertae sedis</taxon>
        <taxon>Chytridiomycota</taxon>
        <taxon>Chytridiomycota incertae sedis</taxon>
        <taxon>Neocallimastigomycetes</taxon>
        <taxon>Neocallimastigales</taxon>
        <taxon>Neocallimastigaceae</taxon>
        <taxon>Neocallimastix</taxon>
    </lineage>
</organism>
<evidence type="ECO:0000313" key="7">
    <source>
        <dbReference type="Proteomes" id="UP000193920"/>
    </source>
</evidence>
<dbReference type="AlphaFoldDB" id="A0A1Y2B3L0"/>
<keyword evidence="7" id="KW-1185">Reference proteome</keyword>
<dbReference type="Proteomes" id="UP000193920">
    <property type="component" value="Unassembled WGS sequence"/>
</dbReference>
<keyword evidence="3" id="KW-0496">Mitochondrion</keyword>
<gene>
    <name evidence="6" type="ORF">LY90DRAFT_674009</name>
</gene>
<dbReference type="OrthoDB" id="26679at2759"/>
<name>A0A1Y2B3L0_9FUNG</name>
<dbReference type="PROSITE" id="PS51886">
    <property type="entry name" value="TLDC"/>
    <property type="match status" value="1"/>
</dbReference>
<dbReference type="SMART" id="SM00584">
    <property type="entry name" value="TLDc"/>
    <property type="match status" value="1"/>
</dbReference>
<dbReference type="InterPro" id="IPR006571">
    <property type="entry name" value="TLDc_dom"/>
</dbReference>
<comment type="subcellular location">
    <subcellularLocation>
        <location evidence="1">Mitochondrion</location>
    </subcellularLocation>
</comment>
<sequence length="612" mass="69763">MDNNEVISDEVNYYNRNRKLSRSHSLSSGLSSIPRTAPNKILGHHNYKDDEILNIFKIKENEYKNNYIKKYNDDDDDDSIFFNFELKKRNFSISSSNPRETLAFNEQLPKKIDKALSVIKDSYEDLSIIEHESIINEMRNCYISFTSKLEICNNRSDNLESNSLENNSIETKSKSLSSVNKNNESISNKNYDVNEGISFNPVPLANTNGICTTGEITCEEKTSSEDILRKIHDNNNSSTNTSQNNLRDDLCNLEGYNKIKQKSESSLSNDSNEPVLQRRRSSLFQFLFKTRSRNNSCFSSTQVSITENGTSNNSVNDNFSTSNIDGLYAHLKSISNEKESSSSLLYNNENNNEGENYIHSPISHETSCDINDILNIGINTPILEEDIIQEIDIDKFLNSKAKDRKNSRNRRKSVILETGHDITAVLTQPNIELIGRKSFENNVISLFLAEKLRKILPPYYRECHKWELVFSVIDHGSSINTLLLKCQETHLNGSMILGILDNEGGIYGAYLSEIIHVSERFYGSGECFLWKLNNEKKEIEYYRGSVENQYNIVTEKSFIAFGGGNGEFGLYISSDLLNGYTTYCPTYKNPPLTPNGKFQCINIEVWGFEFST</sequence>
<comment type="caution">
    <text evidence="6">The sequence shown here is derived from an EMBL/GenBank/DDBJ whole genome shotgun (WGS) entry which is preliminary data.</text>
</comment>
<proteinExistence type="inferred from homology"/>
<evidence type="ECO:0000256" key="4">
    <source>
        <dbReference type="ARBA" id="ARBA00040604"/>
    </source>
</evidence>
<comment type="similarity">
    <text evidence="2">Belongs to the OXR1 family.</text>
</comment>